<dbReference type="Proteomes" id="UP001610432">
    <property type="component" value="Unassembled WGS sequence"/>
</dbReference>
<evidence type="ECO:0000313" key="2">
    <source>
        <dbReference type="EMBL" id="KAL2863052.1"/>
    </source>
</evidence>
<organism evidence="2 3">
    <name type="scientific">Aspergillus lucknowensis</name>
    <dbReference type="NCBI Taxonomy" id="176173"/>
    <lineage>
        <taxon>Eukaryota</taxon>
        <taxon>Fungi</taxon>
        <taxon>Dikarya</taxon>
        <taxon>Ascomycota</taxon>
        <taxon>Pezizomycotina</taxon>
        <taxon>Eurotiomycetes</taxon>
        <taxon>Eurotiomycetidae</taxon>
        <taxon>Eurotiales</taxon>
        <taxon>Aspergillaceae</taxon>
        <taxon>Aspergillus</taxon>
        <taxon>Aspergillus subgen. Nidulantes</taxon>
    </lineage>
</organism>
<dbReference type="GeneID" id="98141552"/>
<gene>
    <name evidence="2" type="ORF">BJX67DRAFT_269057</name>
</gene>
<comment type="caution">
    <text evidence="2">The sequence shown here is derived from an EMBL/GenBank/DDBJ whole genome shotgun (WGS) entry which is preliminary data.</text>
</comment>
<sequence>MPTARLLRKDSDCRHRTCPSSSALLSRHRSPCPRHRGSFFLGRPRAASPKWSRDSTGRSPLSSISPRLGGLSVDPSQEISSEGGFDFRWLGPVVPVSTGTPGQARNQGSFQGLAALSNPASRLICRFETVWRLPVSRRYSVFRVVFVAQGSHMVLCGRSAPIFLTCRKAETVTSKVAQPQEEKYPGNANNEYWMSWLPNCQISLWLRCFTPPNSLHGPYWDTAALVGGHKLAGFLALCFSRLSFE</sequence>
<evidence type="ECO:0000256" key="1">
    <source>
        <dbReference type="SAM" id="MobiDB-lite"/>
    </source>
</evidence>
<keyword evidence="3" id="KW-1185">Reference proteome</keyword>
<dbReference type="EMBL" id="JBFXLQ010000057">
    <property type="protein sequence ID" value="KAL2863052.1"/>
    <property type="molecule type" value="Genomic_DNA"/>
</dbReference>
<evidence type="ECO:0000313" key="3">
    <source>
        <dbReference type="Proteomes" id="UP001610432"/>
    </source>
</evidence>
<name>A0ABR4LI40_9EURO</name>
<proteinExistence type="predicted"/>
<reference evidence="2 3" key="1">
    <citation type="submission" date="2024-07" db="EMBL/GenBank/DDBJ databases">
        <title>Section-level genome sequencing and comparative genomics of Aspergillus sections Usti and Cavernicolus.</title>
        <authorList>
            <consortium name="Lawrence Berkeley National Laboratory"/>
            <person name="Nybo J.L."/>
            <person name="Vesth T.C."/>
            <person name="Theobald S."/>
            <person name="Frisvad J.C."/>
            <person name="Larsen T.O."/>
            <person name="Kjaerboelling I."/>
            <person name="Rothschild-Mancinelli K."/>
            <person name="Lyhne E.K."/>
            <person name="Kogle M.E."/>
            <person name="Barry K."/>
            <person name="Clum A."/>
            <person name="Na H."/>
            <person name="Ledsgaard L."/>
            <person name="Lin J."/>
            <person name="Lipzen A."/>
            <person name="Kuo A."/>
            <person name="Riley R."/>
            <person name="Mondo S."/>
            <person name="Labutti K."/>
            <person name="Haridas S."/>
            <person name="Pangalinan J."/>
            <person name="Salamov A.A."/>
            <person name="Simmons B.A."/>
            <person name="Magnuson J.K."/>
            <person name="Chen J."/>
            <person name="Drula E."/>
            <person name="Henrissat B."/>
            <person name="Wiebenga A."/>
            <person name="Lubbers R.J."/>
            <person name="Gomes A.C."/>
            <person name="Macurrencykelacurrency M.R."/>
            <person name="Stajich J."/>
            <person name="Grigoriev I.V."/>
            <person name="Mortensen U.H."/>
            <person name="De Vries R.P."/>
            <person name="Baker S.E."/>
            <person name="Andersen M.R."/>
        </authorList>
    </citation>
    <scope>NUCLEOTIDE SEQUENCE [LARGE SCALE GENOMIC DNA]</scope>
    <source>
        <strain evidence="2 3">CBS 449.75</strain>
    </source>
</reference>
<dbReference type="RefSeq" id="XP_070882031.1">
    <property type="nucleotide sequence ID" value="XM_071026480.1"/>
</dbReference>
<accession>A0ABR4LI40</accession>
<protein>
    <submittedName>
        <fullName evidence="2">Uncharacterized protein</fullName>
    </submittedName>
</protein>
<feature type="region of interest" description="Disordered" evidence="1">
    <location>
        <begin position="36"/>
        <end position="73"/>
    </location>
</feature>